<gene>
    <name evidence="11" type="primary">gspI</name>
    <name evidence="11" type="ORF">ACFONP_12000</name>
</gene>
<dbReference type="InterPro" id="IPR010052">
    <property type="entry name" value="T2SS_protein-GspI"/>
</dbReference>
<dbReference type="RefSeq" id="WP_189576038.1">
    <property type="nucleotide sequence ID" value="NZ_BMXU01000002.1"/>
</dbReference>
<comment type="PTM">
    <text evidence="9">Cleaved by prepilin peptidase.</text>
</comment>
<keyword evidence="5 9" id="KW-0997">Cell inner membrane</keyword>
<comment type="subunit">
    <text evidence="9">Type II secretion is composed of four main components: the outer membrane complex, the inner membrane complex, the cytoplasmic secretion ATPase and the periplasm-spanning pseudopilus.</text>
</comment>
<evidence type="ECO:0000256" key="9">
    <source>
        <dbReference type="RuleBase" id="RU368030"/>
    </source>
</evidence>
<protein>
    <recommendedName>
        <fullName evidence="9">Type II secretion system protein I</fullName>
        <shortName evidence="9">T2SS minor pseudopilin I</shortName>
    </recommendedName>
</protein>
<evidence type="ECO:0000256" key="5">
    <source>
        <dbReference type="ARBA" id="ARBA00022519"/>
    </source>
</evidence>
<evidence type="ECO:0000256" key="4">
    <source>
        <dbReference type="ARBA" id="ARBA00022481"/>
    </source>
</evidence>
<evidence type="ECO:0000313" key="11">
    <source>
        <dbReference type="EMBL" id="MFC3303454.1"/>
    </source>
</evidence>
<dbReference type="SUPFAM" id="SSF54523">
    <property type="entry name" value="Pili subunits"/>
    <property type="match status" value="1"/>
</dbReference>
<evidence type="ECO:0000256" key="8">
    <source>
        <dbReference type="ARBA" id="ARBA00023136"/>
    </source>
</evidence>
<evidence type="ECO:0000259" key="10">
    <source>
        <dbReference type="Pfam" id="PF02501"/>
    </source>
</evidence>
<dbReference type="NCBIfam" id="TIGR02532">
    <property type="entry name" value="IV_pilin_GFxxxE"/>
    <property type="match status" value="1"/>
</dbReference>
<evidence type="ECO:0000256" key="2">
    <source>
        <dbReference type="ARBA" id="ARBA00008358"/>
    </source>
</evidence>
<reference evidence="12" key="1">
    <citation type="journal article" date="2019" name="Int. J. Syst. Evol. Microbiol.">
        <title>The Global Catalogue of Microorganisms (GCM) 10K type strain sequencing project: providing services to taxonomists for standard genome sequencing and annotation.</title>
        <authorList>
            <consortium name="The Broad Institute Genomics Platform"/>
            <consortium name="The Broad Institute Genome Sequencing Center for Infectious Disease"/>
            <person name="Wu L."/>
            <person name="Ma J."/>
        </authorList>
    </citation>
    <scope>NUCLEOTIDE SEQUENCE [LARGE SCALE GENOMIC DNA]</scope>
    <source>
        <strain evidence="12">KCTC 22245</strain>
    </source>
</reference>
<dbReference type="PANTHER" id="PTHR38779:SF2">
    <property type="entry name" value="TYPE II SECRETION SYSTEM PROTEIN I-RELATED"/>
    <property type="match status" value="1"/>
</dbReference>
<keyword evidence="4 9" id="KW-0488">Methylation</keyword>
<dbReference type="InterPro" id="IPR012902">
    <property type="entry name" value="N_methyl_site"/>
</dbReference>
<comment type="subcellular location">
    <subcellularLocation>
        <location evidence="1 9">Cell inner membrane</location>
        <topology evidence="1 9">Single-pass membrane protein</topology>
    </subcellularLocation>
</comment>
<dbReference type="Pfam" id="PF07963">
    <property type="entry name" value="N_methyl"/>
    <property type="match status" value="1"/>
</dbReference>
<dbReference type="Proteomes" id="UP001595607">
    <property type="component" value="Unassembled WGS sequence"/>
</dbReference>
<dbReference type="InterPro" id="IPR045584">
    <property type="entry name" value="Pilin-like"/>
</dbReference>
<keyword evidence="3" id="KW-1003">Cell membrane</keyword>
<keyword evidence="12" id="KW-1185">Reference proteome</keyword>
<proteinExistence type="inferred from homology"/>
<evidence type="ECO:0000256" key="1">
    <source>
        <dbReference type="ARBA" id="ARBA00004377"/>
    </source>
</evidence>
<sequence length="123" mass="13094">MRDQKGLTLIEVLVALAVLSSIVGSILVLIGQHTRHAAAIEERALARIVAENAMVAYVAAKRSGQPADLSGEEEIAGRAFTYVIDRSPAPLEGFETVETNVRIGRDGQVLATLSTLRAVEGLE</sequence>
<accession>A0ABV7MFR6</accession>
<name>A0ABV7MFR6_9PROT</name>
<dbReference type="PANTHER" id="PTHR38779">
    <property type="entry name" value="TYPE II SECRETION SYSTEM PROTEIN I-RELATED"/>
    <property type="match status" value="1"/>
</dbReference>
<comment type="similarity">
    <text evidence="2 9">Belongs to the GSP I family.</text>
</comment>
<dbReference type="Gene3D" id="3.30.1300.30">
    <property type="entry name" value="GSPII I/J protein-like"/>
    <property type="match status" value="1"/>
</dbReference>
<keyword evidence="6 9" id="KW-0812">Transmembrane</keyword>
<organism evidence="11 12">
    <name type="scientific">Parvularcula lutaonensis</name>
    <dbReference type="NCBI Taxonomy" id="491923"/>
    <lineage>
        <taxon>Bacteria</taxon>
        <taxon>Pseudomonadati</taxon>
        <taxon>Pseudomonadota</taxon>
        <taxon>Alphaproteobacteria</taxon>
        <taxon>Parvularculales</taxon>
        <taxon>Parvularculaceae</taxon>
        <taxon>Parvularcula</taxon>
    </lineage>
</organism>
<evidence type="ECO:0000256" key="3">
    <source>
        <dbReference type="ARBA" id="ARBA00022475"/>
    </source>
</evidence>
<evidence type="ECO:0000256" key="6">
    <source>
        <dbReference type="ARBA" id="ARBA00022692"/>
    </source>
</evidence>
<evidence type="ECO:0000256" key="7">
    <source>
        <dbReference type="ARBA" id="ARBA00022989"/>
    </source>
</evidence>
<comment type="caution">
    <text evidence="11">The sequence shown here is derived from an EMBL/GenBank/DDBJ whole genome shotgun (WGS) entry which is preliminary data.</text>
</comment>
<evidence type="ECO:0000313" key="12">
    <source>
        <dbReference type="Proteomes" id="UP001595607"/>
    </source>
</evidence>
<feature type="domain" description="Type II secretion system protein GspI C-terminal" evidence="10">
    <location>
        <begin position="41"/>
        <end position="116"/>
    </location>
</feature>
<dbReference type="Pfam" id="PF02501">
    <property type="entry name" value="T2SSI"/>
    <property type="match status" value="1"/>
</dbReference>
<dbReference type="NCBIfam" id="TIGR01707">
    <property type="entry name" value="gspI"/>
    <property type="match status" value="1"/>
</dbReference>
<keyword evidence="7 9" id="KW-1133">Transmembrane helix</keyword>
<feature type="transmembrane region" description="Helical" evidence="9">
    <location>
        <begin position="6"/>
        <end position="30"/>
    </location>
</feature>
<keyword evidence="8 9" id="KW-0472">Membrane</keyword>
<dbReference type="EMBL" id="JBHRVA010000003">
    <property type="protein sequence ID" value="MFC3303454.1"/>
    <property type="molecule type" value="Genomic_DNA"/>
</dbReference>
<dbReference type="InterPro" id="IPR003413">
    <property type="entry name" value="T2SS_GspI_C"/>
</dbReference>
<comment type="function">
    <text evidence="9">Component of the type II secretion system required for the energy-dependent secretion of extracellular factors such as proteases and toxins from the periplasm.</text>
</comment>
<dbReference type="PROSITE" id="PS00409">
    <property type="entry name" value="PROKAR_NTER_METHYL"/>
    <property type="match status" value="1"/>
</dbReference>